<dbReference type="VEuPathDB" id="PlasmoDB:PVW1_010006500"/>
<protein>
    <submittedName>
        <fullName evidence="2">VIR protein</fullName>
    </submittedName>
</protein>
<dbReference type="VEuPathDB" id="PlasmoDB:PVP01_0102400"/>
<dbReference type="Pfam" id="PF05795">
    <property type="entry name" value="Plasmodium_Vir"/>
    <property type="match status" value="1"/>
</dbReference>
<sequence length="420" mass="47939">MYPEIVQYPSLKALPLYKFYQELDDYDKTTSANTSCQEIIGNRYLNGSKYIKLCQKLSNLLLSINDISARNKKDASTACSYLSYWLYDKLVQIDPTASDIETVHRAIGDVYNSLESLKPLQQCYYQHYNKCTKNEFEIIKKLHDYAQAFNEIQEVIHSNGVGTTQQMNDYCSFIADGVGYYNSVIQKYGNCYKSNDYCEELKTFKESFDKITLSALTCKYRIPLAYPADKEVDNVVHLYGSDAYSSEDYADEGNSLFYNFFFGYLFSSENLGRFLITSMGSAMLTLLLYKFTPLKFWINSYLRKRKKQKWRNVVDEFQEDYMADDAGSSYEYADGSTHESADGSTYESADGSTYESADGSTYESADGSYYGPADGSNYAQSHTSLSEYPDESSSVYTEGSMPESFYDSSYQMGYSPARYS</sequence>
<dbReference type="OrthoDB" id="385193at2759"/>
<feature type="compositionally biased region" description="Polar residues" evidence="1">
    <location>
        <begin position="342"/>
        <end position="363"/>
    </location>
</feature>
<accession>A0A564ZMZ7</accession>
<evidence type="ECO:0000313" key="2">
    <source>
        <dbReference type="EMBL" id="VUZ93045.1"/>
    </source>
</evidence>
<feature type="region of interest" description="Disordered" evidence="1">
    <location>
        <begin position="332"/>
        <end position="420"/>
    </location>
</feature>
<reference evidence="3" key="1">
    <citation type="submission" date="2016-07" db="EMBL/GenBank/DDBJ databases">
        <authorList>
            <consortium name="Pathogen Informatics"/>
        </authorList>
    </citation>
    <scope>NUCLEOTIDE SEQUENCE [LARGE SCALE GENOMIC DNA]</scope>
</reference>
<proteinExistence type="predicted"/>
<organism evidence="2 3">
    <name type="scientific">Plasmodium vivax</name>
    <name type="common">malaria parasite P. vivax</name>
    <dbReference type="NCBI Taxonomy" id="5855"/>
    <lineage>
        <taxon>Eukaryota</taxon>
        <taxon>Sar</taxon>
        <taxon>Alveolata</taxon>
        <taxon>Apicomplexa</taxon>
        <taxon>Aconoidasida</taxon>
        <taxon>Haemosporida</taxon>
        <taxon>Plasmodiidae</taxon>
        <taxon>Plasmodium</taxon>
        <taxon>Plasmodium (Plasmodium)</taxon>
    </lineage>
</organism>
<dbReference type="EMBL" id="LT635612">
    <property type="protein sequence ID" value="VUZ93045.1"/>
    <property type="molecule type" value="Genomic_DNA"/>
</dbReference>
<feature type="compositionally biased region" description="Polar residues" evidence="1">
    <location>
        <begin position="377"/>
        <end position="397"/>
    </location>
</feature>
<dbReference type="VEuPathDB" id="PlasmoDB:PVPAM_010015300"/>
<dbReference type="Proteomes" id="UP000220605">
    <property type="component" value="Chromosome 1"/>
</dbReference>
<dbReference type="InterPro" id="IPR008780">
    <property type="entry name" value="Plasmodium_Vir"/>
</dbReference>
<evidence type="ECO:0000256" key="1">
    <source>
        <dbReference type="SAM" id="MobiDB-lite"/>
    </source>
</evidence>
<evidence type="ECO:0000313" key="3">
    <source>
        <dbReference type="Proteomes" id="UP000220605"/>
    </source>
</evidence>
<gene>
    <name evidence="2" type="ORF">PVP01_0102400</name>
</gene>
<name>A0A564ZMZ7_PLAVI</name>
<dbReference type="AlphaFoldDB" id="A0A564ZMZ7"/>